<organism evidence="7 8">
    <name type="scientific">Nepenthes gracilis</name>
    <name type="common">Slender pitcher plant</name>
    <dbReference type="NCBI Taxonomy" id="150966"/>
    <lineage>
        <taxon>Eukaryota</taxon>
        <taxon>Viridiplantae</taxon>
        <taxon>Streptophyta</taxon>
        <taxon>Embryophyta</taxon>
        <taxon>Tracheophyta</taxon>
        <taxon>Spermatophyta</taxon>
        <taxon>Magnoliopsida</taxon>
        <taxon>eudicotyledons</taxon>
        <taxon>Gunneridae</taxon>
        <taxon>Pentapetalae</taxon>
        <taxon>Caryophyllales</taxon>
        <taxon>Nepenthaceae</taxon>
        <taxon>Nepenthes</taxon>
    </lineage>
</organism>
<comment type="caution">
    <text evidence="7">The sequence shown here is derived from an EMBL/GenBank/DDBJ whole genome shotgun (WGS) entry which is preliminary data.</text>
</comment>
<evidence type="ECO:0000256" key="2">
    <source>
        <dbReference type="ARBA" id="ARBA00022723"/>
    </source>
</evidence>
<dbReference type="InterPro" id="IPR050295">
    <property type="entry name" value="Plant_2OG-oxidoreductases"/>
</dbReference>
<comment type="similarity">
    <text evidence="1 5">Belongs to the iron/ascorbate-dependent oxidoreductase family.</text>
</comment>
<reference evidence="7" key="1">
    <citation type="submission" date="2023-05" db="EMBL/GenBank/DDBJ databases">
        <title>Nepenthes gracilis genome sequencing.</title>
        <authorList>
            <person name="Fukushima K."/>
        </authorList>
    </citation>
    <scope>NUCLEOTIDE SEQUENCE</scope>
    <source>
        <strain evidence="7">SING2019-196</strain>
    </source>
</reference>
<protein>
    <recommendedName>
        <fullName evidence="6">Fe2OG dioxygenase domain-containing protein</fullName>
    </recommendedName>
</protein>
<evidence type="ECO:0000256" key="1">
    <source>
        <dbReference type="ARBA" id="ARBA00008056"/>
    </source>
</evidence>
<dbReference type="PROSITE" id="PS51471">
    <property type="entry name" value="FE2OG_OXY"/>
    <property type="match status" value="1"/>
</dbReference>
<dbReference type="PANTHER" id="PTHR47991">
    <property type="entry name" value="OXOGLUTARATE/IRON-DEPENDENT DIOXYGENASE"/>
    <property type="match status" value="1"/>
</dbReference>
<dbReference type="Gene3D" id="2.60.120.330">
    <property type="entry name" value="B-lactam Antibiotic, Isopenicillin N Synthase, Chain"/>
    <property type="match status" value="1"/>
</dbReference>
<dbReference type="InterPro" id="IPR027443">
    <property type="entry name" value="IPNS-like_sf"/>
</dbReference>
<dbReference type="InterPro" id="IPR026992">
    <property type="entry name" value="DIOX_N"/>
</dbReference>
<keyword evidence="8" id="KW-1185">Reference proteome</keyword>
<dbReference type="InterPro" id="IPR044861">
    <property type="entry name" value="IPNS-like_FE2OG_OXY"/>
</dbReference>
<feature type="domain" description="Fe2OG dioxygenase" evidence="6">
    <location>
        <begin position="202"/>
        <end position="302"/>
    </location>
</feature>
<dbReference type="SUPFAM" id="SSF51197">
    <property type="entry name" value="Clavaminate synthase-like"/>
    <property type="match status" value="1"/>
</dbReference>
<dbReference type="GO" id="GO:0046872">
    <property type="term" value="F:metal ion binding"/>
    <property type="evidence" value="ECO:0007669"/>
    <property type="project" value="UniProtKB-KW"/>
</dbReference>
<dbReference type="FunFam" id="2.60.120.330:FF:000001">
    <property type="entry name" value="Protein SRG1"/>
    <property type="match status" value="1"/>
</dbReference>
<evidence type="ECO:0000256" key="4">
    <source>
        <dbReference type="ARBA" id="ARBA00023004"/>
    </source>
</evidence>
<dbReference type="InterPro" id="IPR005123">
    <property type="entry name" value="Oxoglu/Fe-dep_dioxygenase_dom"/>
</dbReference>
<evidence type="ECO:0000313" key="7">
    <source>
        <dbReference type="EMBL" id="GMH19420.1"/>
    </source>
</evidence>
<gene>
    <name evidence="7" type="ORF">Nepgr_021261</name>
</gene>
<accession>A0AAD3SYB7</accession>
<dbReference type="Proteomes" id="UP001279734">
    <property type="component" value="Unassembled WGS sequence"/>
</dbReference>
<evidence type="ECO:0000313" key="8">
    <source>
        <dbReference type="Proteomes" id="UP001279734"/>
    </source>
</evidence>
<keyword evidence="4 5" id="KW-0408">Iron</keyword>
<name>A0AAD3SYB7_NEPGR</name>
<dbReference type="Pfam" id="PF03171">
    <property type="entry name" value="2OG-FeII_Oxy"/>
    <property type="match status" value="1"/>
</dbReference>
<keyword evidence="3 5" id="KW-0560">Oxidoreductase</keyword>
<keyword evidence="2 5" id="KW-0479">Metal-binding</keyword>
<sequence>MGGGSNVVVVPSVQELAKETMSHVPSRYIRTDIEDPPCKVTDSPLPEFPVIDMEKLSSASMNDSELERLNQVCHEWGFFQLINHGVPYELMETVQKELQDFFNLPMEKKDKYRQPPGEIEGYGQLFIKSEEQKLDWGDMLYMATLPAHLRKPYLIPKFPPAFREALDDYTVKLRGLALRLLECMAKALRIDYNDMRVLFEEGKQEMRMSYYPPCPQPDQVMGLTAHSDAVGITILYQTNEVAGLQVKKDGRWVLVEPLPKAFIVNIGDILEIVTNGRYRSIEHRVIVNSEKERLSLATFYSPNSDGEMGPAPSLISPQNPALFKTVAVNEYYKDYFSRELDGKSHLDHMRIQADETQVA</sequence>
<proteinExistence type="inferred from homology"/>
<dbReference type="AlphaFoldDB" id="A0AAD3SYB7"/>
<evidence type="ECO:0000259" key="6">
    <source>
        <dbReference type="PROSITE" id="PS51471"/>
    </source>
</evidence>
<evidence type="ECO:0000256" key="3">
    <source>
        <dbReference type="ARBA" id="ARBA00023002"/>
    </source>
</evidence>
<evidence type="ECO:0000256" key="5">
    <source>
        <dbReference type="RuleBase" id="RU003682"/>
    </source>
</evidence>
<dbReference type="Pfam" id="PF14226">
    <property type="entry name" value="DIOX_N"/>
    <property type="match status" value="1"/>
</dbReference>
<dbReference type="EMBL" id="BSYO01000020">
    <property type="protein sequence ID" value="GMH19420.1"/>
    <property type="molecule type" value="Genomic_DNA"/>
</dbReference>
<dbReference type="GO" id="GO:0016491">
    <property type="term" value="F:oxidoreductase activity"/>
    <property type="evidence" value="ECO:0007669"/>
    <property type="project" value="UniProtKB-KW"/>
</dbReference>